<dbReference type="Pfam" id="PF12937">
    <property type="entry name" value="F-box-like"/>
    <property type="match status" value="1"/>
</dbReference>
<dbReference type="GO" id="GO:0019005">
    <property type="term" value="C:SCF ubiquitin ligase complex"/>
    <property type="evidence" value="ECO:0007669"/>
    <property type="project" value="TreeGrafter"/>
</dbReference>
<dbReference type="Gene3D" id="1.20.1280.50">
    <property type="match status" value="1"/>
</dbReference>
<dbReference type="STRING" id="13706.A0A1X2H7Z2"/>
<evidence type="ECO:0000313" key="2">
    <source>
        <dbReference type="EMBL" id="ORY94695.1"/>
    </source>
</evidence>
<dbReference type="InterPro" id="IPR001810">
    <property type="entry name" value="F-box_dom"/>
</dbReference>
<proteinExistence type="predicted"/>
<organism evidence="2 3">
    <name type="scientific">Syncephalastrum racemosum</name>
    <name type="common">Filamentous fungus</name>
    <dbReference type="NCBI Taxonomy" id="13706"/>
    <lineage>
        <taxon>Eukaryota</taxon>
        <taxon>Fungi</taxon>
        <taxon>Fungi incertae sedis</taxon>
        <taxon>Mucoromycota</taxon>
        <taxon>Mucoromycotina</taxon>
        <taxon>Mucoromycetes</taxon>
        <taxon>Mucorales</taxon>
        <taxon>Syncephalastraceae</taxon>
        <taxon>Syncephalastrum</taxon>
    </lineage>
</organism>
<dbReference type="Gene3D" id="3.80.10.10">
    <property type="entry name" value="Ribonuclease Inhibitor"/>
    <property type="match status" value="1"/>
</dbReference>
<dbReference type="OrthoDB" id="2125396at2759"/>
<dbReference type="InParanoid" id="A0A1X2H7Z2"/>
<dbReference type="SUPFAM" id="SSF52047">
    <property type="entry name" value="RNI-like"/>
    <property type="match status" value="1"/>
</dbReference>
<feature type="domain" description="F-box" evidence="1">
    <location>
        <begin position="61"/>
        <end position="103"/>
    </location>
</feature>
<reference evidence="2 3" key="1">
    <citation type="submission" date="2016-07" db="EMBL/GenBank/DDBJ databases">
        <title>Pervasive Adenine N6-methylation of Active Genes in Fungi.</title>
        <authorList>
            <consortium name="DOE Joint Genome Institute"/>
            <person name="Mondo S.J."/>
            <person name="Dannebaum R.O."/>
            <person name="Kuo R.C."/>
            <person name="Labutti K."/>
            <person name="Haridas S."/>
            <person name="Kuo A."/>
            <person name="Salamov A."/>
            <person name="Ahrendt S.R."/>
            <person name="Lipzen A."/>
            <person name="Sullivan W."/>
            <person name="Andreopoulos W.B."/>
            <person name="Clum A."/>
            <person name="Lindquist E."/>
            <person name="Daum C."/>
            <person name="Ramamoorthy G.K."/>
            <person name="Gryganskyi A."/>
            <person name="Culley D."/>
            <person name="Magnuson J.K."/>
            <person name="James T.Y."/>
            <person name="O'Malley M.A."/>
            <person name="Stajich J.E."/>
            <person name="Spatafora J.W."/>
            <person name="Visel A."/>
            <person name="Grigoriev I.V."/>
        </authorList>
    </citation>
    <scope>NUCLEOTIDE SEQUENCE [LARGE SCALE GENOMIC DNA]</scope>
    <source>
        <strain evidence="2 3">NRRL 2496</strain>
    </source>
</reference>
<dbReference type="AlphaFoldDB" id="A0A1X2H7Z2"/>
<gene>
    <name evidence="2" type="ORF">BCR43DRAFT_494453</name>
</gene>
<evidence type="ECO:0000313" key="3">
    <source>
        <dbReference type="Proteomes" id="UP000242180"/>
    </source>
</evidence>
<accession>A0A1X2H7Z2</accession>
<dbReference type="SUPFAM" id="SSF81383">
    <property type="entry name" value="F-box domain"/>
    <property type="match status" value="1"/>
</dbReference>
<dbReference type="InterPro" id="IPR036047">
    <property type="entry name" value="F-box-like_dom_sf"/>
</dbReference>
<dbReference type="EMBL" id="MCGN01000007">
    <property type="protein sequence ID" value="ORY94695.1"/>
    <property type="molecule type" value="Genomic_DNA"/>
</dbReference>
<comment type="caution">
    <text evidence="2">The sequence shown here is derived from an EMBL/GenBank/DDBJ whole genome shotgun (WGS) entry which is preliminary data.</text>
</comment>
<sequence>MDSKLSYGHCGRRPLDILLKDAPSDRSRLLLDEPSPMGRSSALKRINSDEAQKPGSRFGYALPAELLLEIFSYVKHSQVTLRAASLVCRQWMHCVTPLLYRAPHMFSTYNWATFILTLTRSKQTFPYGRLVQKVNLNSNLLIDPFRRSPPLSSSARGVPLMRTPPTSTTATYANGTITITTQGDTTETVFHRDRQQAAQAQQALAFDYVNIIISTSSLIQLAHSCPNLTSLDLSGSTILYDSVLAETGEYISTLQHYAPESGFTQIQIDVGQVIETLGRECPRLEEVTMHRCEWVTSKMIWLWAVHCPKLRKLDAKWSTKCTVKRLVACALVVPSPTEPSPVELPPLSGHGEAYEGANLMRQFLIDHGIFDDEEALLAAVEAGNAHPLSEFLRNGELLRNICFRFHPRDRRLQFRYWPPTGHGWVDIDLPFRRVRVHNDHDHHDVVEPRDPGEWVFFDPQRHPYISRSGMQINARTLRELVFRILKDAKDAGAMDLAWLPDEDA</sequence>
<name>A0A1X2H7Z2_SYNRA</name>
<evidence type="ECO:0000259" key="1">
    <source>
        <dbReference type="Pfam" id="PF12937"/>
    </source>
</evidence>
<dbReference type="GO" id="GO:0031146">
    <property type="term" value="P:SCF-dependent proteasomal ubiquitin-dependent protein catabolic process"/>
    <property type="evidence" value="ECO:0007669"/>
    <property type="project" value="TreeGrafter"/>
</dbReference>
<protein>
    <recommendedName>
        <fullName evidence="1">F-box domain-containing protein</fullName>
    </recommendedName>
</protein>
<dbReference type="InterPro" id="IPR032675">
    <property type="entry name" value="LRR_dom_sf"/>
</dbReference>
<dbReference type="PANTHER" id="PTHR13318:SF95">
    <property type="entry name" value="F-BOX PROTEIN YLR352W"/>
    <property type="match status" value="1"/>
</dbReference>
<dbReference type="Proteomes" id="UP000242180">
    <property type="component" value="Unassembled WGS sequence"/>
</dbReference>
<keyword evidence="3" id="KW-1185">Reference proteome</keyword>
<dbReference type="PANTHER" id="PTHR13318">
    <property type="entry name" value="PARTNER OF PAIRED, ISOFORM B-RELATED"/>
    <property type="match status" value="1"/>
</dbReference>